<protein>
    <submittedName>
        <fullName evidence="1">Uncharacterized protein</fullName>
    </submittedName>
</protein>
<proteinExistence type="predicted"/>
<dbReference type="EMBL" id="BLAY01000129">
    <property type="protein sequence ID" value="GET41641.1"/>
    <property type="molecule type" value="Genomic_DNA"/>
</dbReference>
<evidence type="ECO:0000313" key="1">
    <source>
        <dbReference type="EMBL" id="GET41641.1"/>
    </source>
</evidence>
<comment type="caution">
    <text evidence="1">The sequence shown here is derived from an EMBL/GenBank/DDBJ whole genome shotgun (WGS) entry which is preliminary data.</text>
</comment>
<sequence>MLHRKINVKKGEKITVSVIDYRGQKPSMVTRNPIDRFIGTRRNTLVNAAIFIVDIVGRYDENGNPLNTEAQQLSWLSTNTETKIDNRKREHLSYINKGTLEIVFSVICSLNLITVKLVINKCDLDQLLNNQCLPNPTNLKCEEYAKQIFIDIEKEIKTACDQNSIPNFSVEVISANKYQGKNKILKSILDEYESLTSNL</sequence>
<dbReference type="Proteomes" id="UP001050975">
    <property type="component" value="Unassembled WGS sequence"/>
</dbReference>
<dbReference type="RefSeq" id="WP_226588103.1">
    <property type="nucleotide sequence ID" value="NZ_BLAY01000129.1"/>
</dbReference>
<dbReference type="AlphaFoldDB" id="A0AAV3XJE5"/>
<keyword evidence="2" id="KW-1185">Reference proteome</keyword>
<evidence type="ECO:0000313" key="2">
    <source>
        <dbReference type="Proteomes" id="UP001050975"/>
    </source>
</evidence>
<accession>A0AAV3XJE5</accession>
<reference evidence="1" key="1">
    <citation type="submission" date="2019-10" db="EMBL/GenBank/DDBJ databases">
        <title>Draft genome sequece of Microseira wollei NIES-4236.</title>
        <authorList>
            <person name="Yamaguchi H."/>
            <person name="Suzuki S."/>
            <person name="Kawachi M."/>
        </authorList>
    </citation>
    <scope>NUCLEOTIDE SEQUENCE</scope>
    <source>
        <strain evidence="1">NIES-4236</strain>
    </source>
</reference>
<organism evidence="1 2">
    <name type="scientific">Microseira wollei NIES-4236</name>
    <dbReference type="NCBI Taxonomy" id="2530354"/>
    <lineage>
        <taxon>Bacteria</taxon>
        <taxon>Bacillati</taxon>
        <taxon>Cyanobacteriota</taxon>
        <taxon>Cyanophyceae</taxon>
        <taxon>Oscillatoriophycideae</taxon>
        <taxon>Aerosakkonematales</taxon>
        <taxon>Aerosakkonemataceae</taxon>
        <taxon>Microseira</taxon>
    </lineage>
</organism>
<name>A0AAV3XJE5_9CYAN</name>
<gene>
    <name evidence="1" type="ORF">MiSe_64540</name>
</gene>